<gene>
    <name evidence="4" type="ORF">Nekkels1_68</name>
</gene>
<evidence type="ECO:0000313" key="4">
    <source>
        <dbReference type="EMBL" id="QQO97072.1"/>
    </source>
</evidence>
<evidence type="ECO:0000313" key="5">
    <source>
        <dbReference type="Proteomes" id="UP000693689"/>
    </source>
</evidence>
<evidence type="ECO:0000256" key="1">
    <source>
        <dbReference type="ARBA" id="ARBA00022450"/>
    </source>
</evidence>
<feature type="domain" description="Carrier" evidence="3">
    <location>
        <begin position="1"/>
        <end position="78"/>
    </location>
</feature>
<evidence type="ECO:0000256" key="2">
    <source>
        <dbReference type="ARBA" id="ARBA00022553"/>
    </source>
</evidence>
<dbReference type="InterPro" id="IPR036736">
    <property type="entry name" value="ACP-like_sf"/>
</dbReference>
<reference evidence="4 5" key="1">
    <citation type="submission" date="2020-07" db="EMBL/GenBank/DDBJ databases">
        <title>Highly diverse flavobacterial phages as mortality factor during North Sea spring blooms.</title>
        <authorList>
            <person name="Bartlau N."/>
            <person name="Wichels A."/>
            <person name="Krohne G."/>
            <person name="Adriaenssens E.M."/>
            <person name="Heins A."/>
            <person name="Fuchs B.M."/>
            <person name="Amann R."/>
            <person name="Moraru C."/>
        </authorList>
    </citation>
    <scope>NUCLEOTIDE SEQUENCE [LARGE SCALE GENOMIC DNA]</scope>
</reference>
<dbReference type="InterPro" id="IPR003231">
    <property type="entry name" value="ACP"/>
</dbReference>
<keyword evidence="2" id="KW-0597">Phosphoprotein</keyword>
<accession>A0A8E4UXI8</accession>
<dbReference type="EMBL" id="MT732443">
    <property type="protein sequence ID" value="QQO97072.1"/>
    <property type="molecule type" value="Genomic_DNA"/>
</dbReference>
<dbReference type="GO" id="GO:0006633">
    <property type="term" value="P:fatty acid biosynthetic process"/>
    <property type="evidence" value="ECO:0007669"/>
    <property type="project" value="InterPro"/>
</dbReference>
<protein>
    <submittedName>
        <fullName evidence="4">Acyl carrier protein</fullName>
    </submittedName>
</protein>
<evidence type="ECO:0000259" key="3">
    <source>
        <dbReference type="PROSITE" id="PS50075"/>
    </source>
</evidence>
<keyword evidence="1" id="KW-0596">Phosphopantetheine</keyword>
<dbReference type="PROSITE" id="PS50075">
    <property type="entry name" value="CARRIER"/>
    <property type="match status" value="1"/>
</dbReference>
<proteinExistence type="inferred from homology"/>
<organism evidence="4 5">
    <name type="scientific">Cellulophaga phage Nekkels_1</name>
    <dbReference type="NCBI Taxonomy" id="2745692"/>
    <lineage>
        <taxon>Viruses</taxon>
        <taxon>Duplodnaviria</taxon>
        <taxon>Heunggongvirae</taxon>
        <taxon>Uroviricota</taxon>
        <taxon>Caudoviricetes</taxon>
        <taxon>Assiduviridae</taxon>
        <taxon>Nekkelsvirus</taxon>
        <taxon>Nekkelsvirus Nekkels</taxon>
    </lineage>
</organism>
<keyword evidence="5" id="KW-1185">Reference proteome</keyword>
<dbReference type="InterPro" id="IPR009081">
    <property type="entry name" value="PP-bd_ACP"/>
</dbReference>
<dbReference type="Pfam" id="PF00550">
    <property type="entry name" value="PP-binding"/>
    <property type="match status" value="1"/>
</dbReference>
<dbReference type="SUPFAM" id="SSF47336">
    <property type="entry name" value="ACP-like"/>
    <property type="match status" value="1"/>
</dbReference>
<dbReference type="HAMAP" id="MF_01217">
    <property type="entry name" value="Acyl_carrier"/>
    <property type="match status" value="1"/>
</dbReference>
<name>A0A8E4UXI8_9CAUD</name>
<dbReference type="Gene3D" id="1.10.1200.10">
    <property type="entry name" value="ACP-like"/>
    <property type="match status" value="1"/>
</dbReference>
<sequence>MIEEQIKDFKKYLADKLGFKYKDIKNDSDLYIDLHVDSLDFIEIIMDSEIKFNINIIDKEAYQCDTVADFIELIKNSKKVNK</sequence>
<dbReference type="Proteomes" id="UP000693689">
    <property type="component" value="Segment"/>
</dbReference>